<evidence type="ECO:0000313" key="1">
    <source>
        <dbReference type="EnsemblMetazoa" id="ADAC100504-PA"/>
    </source>
</evidence>
<dbReference type="AlphaFoldDB" id="A0A675B350"/>
<dbReference type="VEuPathDB" id="VectorBase:ADAC100504"/>
<sequence>MASVLLSIGPCQTEAYLVDYQAELSNLSFYVIHNVADSWNTNNELNGQLNRFVLGKLANATVQSRHADDFVANLVETAQDNLSEECNEQLHQLRSEYRTIWGVDLQECVQNTYFALEYDGLTRFRPQASSVLRIFPSANYQAVRVIAMSDVFDSGSIEQKLSDELRSYQDLWSSYEPSLQLELDRYEDAVSNIGNAMDACLTTIGDHRANDLLLIETLIDFNCFIAV</sequence>
<protein>
    <submittedName>
        <fullName evidence="1">Uncharacterized protein</fullName>
    </submittedName>
</protein>
<keyword evidence="2" id="KW-1185">Reference proteome</keyword>
<accession>A0A675B350</accession>
<organism evidence="1 2">
    <name type="scientific">Anopheles darlingi</name>
    <name type="common">Mosquito</name>
    <dbReference type="NCBI Taxonomy" id="43151"/>
    <lineage>
        <taxon>Eukaryota</taxon>
        <taxon>Metazoa</taxon>
        <taxon>Ecdysozoa</taxon>
        <taxon>Arthropoda</taxon>
        <taxon>Hexapoda</taxon>
        <taxon>Insecta</taxon>
        <taxon>Pterygota</taxon>
        <taxon>Neoptera</taxon>
        <taxon>Endopterygota</taxon>
        <taxon>Diptera</taxon>
        <taxon>Nematocera</taxon>
        <taxon>Culicoidea</taxon>
        <taxon>Culicidae</taxon>
        <taxon>Anophelinae</taxon>
        <taxon>Anopheles</taxon>
    </lineage>
</organism>
<dbReference type="Proteomes" id="UP000000673">
    <property type="component" value="Unassembled WGS sequence"/>
</dbReference>
<reference evidence="1" key="2">
    <citation type="submission" date="2020-03" db="UniProtKB">
        <authorList>
            <consortium name="EnsemblMetazoa"/>
        </authorList>
    </citation>
    <scope>IDENTIFICATION</scope>
</reference>
<name>A0A675B350_ANODA</name>
<reference evidence="2" key="1">
    <citation type="journal article" date="2010" name="BMC Genomics">
        <title>Combination of measures distinguishes pre-miRNAs from other stem-loops in the genome of the newly sequenced Anopheles darlingi.</title>
        <authorList>
            <person name="Mendes N.D."/>
            <person name="Freitas A.T."/>
            <person name="Vasconcelos A.T."/>
            <person name="Sagot M.F."/>
        </authorList>
    </citation>
    <scope>NUCLEOTIDE SEQUENCE</scope>
</reference>
<evidence type="ECO:0000313" key="2">
    <source>
        <dbReference type="Proteomes" id="UP000000673"/>
    </source>
</evidence>
<proteinExistence type="predicted"/>
<dbReference type="EnsemblMetazoa" id="ADAC100504-RA">
    <property type="protein sequence ID" value="ADAC100504-PA"/>
    <property type="gene ID" value="ADAC100504"/>
</dbReference>